<proteinExistence type="predicted"/>
<dbReference type="GO" id="GO:0008610">
    <property type="term" value="P:lipid biosynthetic process"/>
    <property type="evidence" value="ECO:0007669"/>
    <property type="project" value="UniProtKB-ARBA"/>
</dbReference>
<dbReference type="Proteomes" id="UP000242367">
    <property type="component" value="Unassembled WGS sequence"/>
</dbReference>
<protein>
    <submittedName>
        <fullName evidence="2">Stearoyl-CoA 9-desaturase</fullName>
        <ecNumber evidence="2">1.14.19.-</ecNumber>
    </submittedName>
</protein>
<evidence type="ECO:0000259" key="1">
    <source>
        <dbReference type="Pfam" id="PF00487"/>
    </source>
</evidence>
<dbReference type="EMBL" id="MTBP01000001">
    <property type="protein sequence ID" value="POM26439.1"/>
    <property type="molecule type" value="Genomic_DNA"/>
</dbReference>
<dbReference type="Pfam" id="PF00487">
    <property type="entry name" value="FA_desaturase"/>
    <property type="match status" value="1"/>
</dbReference>
<dbReference type="GO" id="GO:0016717">
    <property type="term" value="F:oxidoreductase activity, acting on paired donors, with oxidation of a pair of donors resulting in the reduction of molecular oxygen to two molecules of water"/>
    <property type="evidence" value="ECO:0007669"/>
    <property type="project" value="TreeGrafter"/>
</dbReference>
<gene>
    <name evidence="2" type="primary">desA3_1</name>
    <name evidence="2" type="ORF">BTM25_08390</name>
</gene>
<dbReference type="InterPro" id="IPR012171">
    <property type="entry name" value="Fatty_acid_desaturase"/>
</dbReference>
<accession>A0A2P4UN53</accession>
<evidence type="ECO:0000313" key="2">
    <source>
        <dbReference type="EMBL" id="POM26439.1"/>
    </source>
</evidence>
<dbReference type="PANTHER" id="PTHR19353">
    <property type="entry name" value="FATTY ACID DESATURASE 2"/>
    <property type="match status" value="1"/>
</dbReference>
<feature type="domain" description="Fatty acid desaturase" evidence="1">
    <location>
        <begin position="83"/>
        <end position="348"/>
    </location>
</feature>
<sequence length="375" mass="41976">MTSTVVSRMMRLLAHDGSVPRAGAHLSDADVKELGNELDALRQEVLADLGAADARYIRRVIAAQRGLEVAGRALLFGASRRWAWWTGTACLTVAKALENMEIGHNVMHGQWDWMRDPKIHSTTWEWDNACPADQWKHAHNVLHHTYTNILGKDRDIGYTILRVNGAQPWHPVHLAQPFYNLLFAGLFELGNAVYDLGAQLESGEKTEEELKQGLADIGRKFARQALKDYVAFPVLAGRNARYVLTANLAANILRNAWVHTVIFCGHFPGDVDVFPETVLDGETRGQWYLRQLLGSADITGGPLLHLLTGNLSHQIEHHLFPDVPSNRLARIAPRVQEICARYGLPYHSGSFPRQVASHWGKVVRHAFPSRGKHWG</sequence>
<organism evidence="2 3">
    <name type="scientific">Actinomadura rubteroloni</name>
    <dbReference type="NCBI Taxonomy" id="1926885"/>
    <lineage>
        <taxon>Bacteria</taxon>
        <taxon>Bacillati</taxon>
        <taxon>Actinomycetota</taxon>
        <taxon>Actinomycetes</taxon>
        <taxon>Streptosporangiales</taxon>
        <taxon>Thermomonosporaceae</taxon>
        <taxon>Actinomadura</taxon>
    </lineage>
</organism>
<dbReference type="GO" id="GO:0016020">
    <property type="term" value="C:membrane"/>
    <property type="evidence" value="ECO:0007669"/>
    <property type="project" value="TreeGrafter"/>
</dbReference>
<dbReference type="InterPro" id="IPR005804">
    <property type="entry name" value="FA_desaturase_dom"/>
</dbReference>
<reference evidence="2 3" key="1">
    <citation type="journal article" date="2017" name="Chemistry">
        <title>Isolation, Biosynthesis and Chemical Modifications of Rubterolones A-F: Rare Tropolone Alkaloids from Actinomadura sp. 5-2.</title>
        <authorList>
            <person name="Guo H."/>
            <person name="Benndorf R."/>
            <person name="Leichnitz D."/>
            <person name="Klassen J.L."/>
            <person name="Vollmers J."/>
            <person name="Gorls H."/>
            <person name="Steinacker M."/>
            <person name="Weigel C."/>
            <person name="Dahse H.M."/>
            <person name="Kaster A.K."/>
            <person name="de Beer Z.W."/>
            <person name="Poulsen M."/>
            <person name="Beemelmanns C."/>
        </authorList>
    </citation>
    <scope>NUCLEOTIDE SEQUENCE [LARGE SCALE GENOMIC DNA]</scope>
    <source>
        <strain evidence="2 3">5-2</strain>
    </source>
</reference>
<dbReference type="PANTHER" id="PTHR19353:SF19">
    <property type="entry name" value="DELTA(5) FATTY ACID DESATURASE C-RELATED"/>
    <property type="match status" value="1"/>
</dbReference>
<evidence type="ECO:0000313" key="3">
    <source>
        <dbReference type="Proteomes" id="UP000242367"/>
    </source>
</evidence>
<dbReference type="CDD" id="cd03506">
    <property type="entry name" value="Delta6-FADS-like"/>
    <property type="match status" value="1"/>
</dbReference>
<dbReference type="RefSeq" id="WP_235828217.1">
    <property type="nucleotide sequence ID" value="NZ_MTBP01000001.1"/>
</dbReference>
<dbReference type="EC" id="1.14.19.-" evidence="2"/>
<name>A0A2P4UN53_9ACTN</name>
<dbReference type="AlphaFoldDB" id="A0A2P4UN53"/>
<keyword evidence="2" id="KW-0560">Oxidoreductase</keyword>
<keyword evidence="3" id="KW-1185">Reference proteome</keyword>
<comment type="caution">
    <text evidence="2">The sequence shown here is derived from an EMBL/GenBank/DDBJ whole genome shotgun (WGS) entry which is preliminary data.</text>
</comment>